<dbReference type="InterPro" id="IPR028344">
    <property type="entry name" value="ParE1/4"/>
</dbReference>
<reference evidence="4 5" key="1">
    <citation type="submission" date="2012-09" db="EMBL/GenBank/DDBJ databases">
        <title>Genome Sequence of alkane-degrading Bacterium Alcanivorax sp. 521-1.</title>
        <authorList>
            <person name="Lai Q."/>
            <person name="Shao Z."/>
        </authorList>
    </citation>
    <scope>NUCLEOTIDE SEQUENCE [LARGE SCALE GENOMIC DNA]</scope>
    <source>
        <strain evidence="4 5">521-1</strain>
    </source>
</reference>
<comment type="caution">
    <text evidence="4">The sequence shown here is derived from an EMBL/GenBank/DDBJ whole genome shotgun (WGS) entry which is preliminary data.</text>
</comment>
<keyword evidence="2" id="KW-1277">Toxin-antitoxin system</keyword>
<dbReference type="EMBL" id="ARXX01000029">
    <property type="protein sequence ID" value="MBF5056775.1"/>
    <property type="molecule type" value="Genomic_DNA"/>
</dbReference>
<sequence length="97" mass="11617">MPTSLVLSPAAREDLLAIWQYGVLHWGKPRSDRYLDELKEAIWSLLEHPEKGRTRREFLGEIRSLPVSSHVIFYRFQENRMEIIRILHVRQDVNRHL</sequence>
<gene>
    <name evidence="4" type="ORF">Y5W_02069</name>
</gene>
<dbReference type="RefSeq" id="WP_194865166.1">
    <property type="nucleotide sequence ID" value="NZ_ARXX01000029.1"/>
</dbReference>
<evidence type="ECO:0000313" key="4">
    <source>
        <dbReference type="EMBL" id="MBF5056775.1"/>
    </source>
</evidence>
<evidence type="ECO:0000256" key="2">
    <source>
        <dbReference type="ARBA" id="ARBA00022649"/>
    </source>
</evidence>
<evidence type="ECO:0000256" key="3">
    <source>
        <dbReference type="PIRNR" id="PIRNR029218"/>
    </source>
</evidence>
<dbReference type="Pfam" id="PF05016">
    <property type="entry name" value="ParE_toxin"/>
    <property type="match status" value="1"/>
</dbReference>
<accession>A0ABS0AS01</accession>
<organism evidence="4 5">
    <name type="scientific">Alloalcanivorax profundimaris</name>
    <dbReference type="NCBI Taxonomy" id="2735259"/>
    <lineage>
        <taxon>Bacteria</taxon>
        <taxon>Pseudomonadati</taxon>
        <taxon>Pseudomonadota</taxon>
        <taxon>Gammaproteobacteria</taxon>
        <taxon>Oceanospirillales</taxon>
        <taxon>Alcanivoracaceae</taxon>
        <taxon>Alloalcanivorax</taxon>
    </lineage>
</organism>
<protein>
    <recommendedName>
        <fullName evidence="3">Toxin</fullName>
    </recommendedName>
</protein>
<dbReference type="PIRSF" id="PIRSF029218">
    <property type="entry name" value="ParE"/>
    <property type="match status" value="1"/>
</dbReference>
<name>A0ABS0AS01_9GAMM</name>
<dbReference type="InterPro" id="IPR035093">
    <property type="entry name" value="RelE/ParE_toxin_dom_sf"/>
</dbReference>
<dbReference type="Gene3D" id="3.30.2310.20">
    <property type="entry name" value="RelE-like"/>
    <property type="match status" value="1"/>
</dbReference>
<dbReference type="PANTHER" id="PTHR33755:SF9">
    <property type="entry name" value="TOXIN PARE1"/>
    <property type="match status" value="1"/>
</dbReference>
<evidence type="ECO:0000313" key="5">
    <source>
        <dbReference type="Proteomes" id="UP000662703"/>
    </source>
</evidence>
<dbReference type="Proteomes" id="UP000662703">
    <property type="component" value="Unassembled WGS sequence"/>
</dbReference>
<dbReference type="InterPro" id="IPR007712">
    <property type="entry name" value="RelE/ParE_toxin"/>
</dbReference>
<comment type="similarity">
    <text evidence="1 3">Belongs to the RelE toxin family.</text>
</comment>
<proteinExistence type="inferred from homology"/>
<keyword evidence="5" id="KW-1185">Reference proteome</keyword>
<evidence type="ECO:0000256" key="1">
    <source>
        <dbReference type="ARBA" id="ARBA00006226"/>
    </source>
</evidence>
<dbReference type="InterPro" id="IPR051803">
    <property type="entry name" value="TA_system_RelE-like_toxin"/>
</dbReference>
<dbReference type="PANTHER" id="PTHR33755">
    <property type="entry name" value="TOXIN PARE1-RELATED"/>
    <property type="match status" value="1"/>
</dbReference>